<dbReference type="Proteomes" id="UP000327013">
    <property type="component" value="Unassembled WGS sequence"/>
</dbReference>
<accession>A0A5N6L239</accession>
<dbReference type="Pfam" id="PF12816">
    <property type="entry name" value="TPR_Vps8"/>
    <property type="match status" value="1"/>
</dbReference>
<evidence type="ECO:0000256" key="1">
    <source>
        <dbReference type="ARBA" id="ARBA00009422"/>
    </source>
</evidence>
<comment type="similarity">
    <text evidence="1">Belongs to the VPS8 family.</text>
</comment>
<protein>
    <recommendedName>
        <fullName evidence="3">Vacuolar protein sorting-associated protein 8 central domain-containing protein</fullName>
    </recommendedName>
</protein>
<name>A0A5N6L239_9ROSI</name>
<keyword evidence="5" id="KW-1185">Reference proteome</keyword>
<feature type="domain" description="Vacuolar protein sorting-associated protein 8 central" evidence="3">
    <location>
        <begin position="710"/>
        <end position="907"/>
    </location>
</feature>
<evidence type="ECO:0000259" key="3">
    <source>
        <dbReference type="Pfam" id="PF12816"/>
    </source>
</evidence>
<dbReference type="InterPro" id="IPR036322">
    <property type="entry name" value="WD40_repeat_dom_sf"/>
</dbReference>
<dbReference type="GO" id="GO:0034058">
    <property type="term" value="P:endosomal vesicle fusion"/>
    <property type="evidence" value="ECO:0007669"/>
    <property type="project" value="TreeGrafter"/>
</dbReference>
<dbReference type="GO" id="GO:0030897">
    <property type="term" value="C:HOPS complex"/>
    <property type="evidence" value="ECO:0007669"/>
    <property type="project" value="TreeGrafter"/>
</dbReference>
<dbReference type="InterPro" id="IPR015943">
    <property type="entry name" value="WD40/YVTN_repeat-like_dom_sf"/>
</dbReference>
<organism evidence="4 5">
    <name type="scientific">Carpinus fangiana</name>
    <dbReference type="NCBI Taxonomy" id="176857"/>
    <lineage>
        <taxon>Eukaryota</taxon>
        <taxon>Viridiplantae</taxon>
        <taxon>Streptophyta</taxon>
        <taxon>Embryophyta</taxon>
        <taxon>Tracheophyta</taxon>
        <taxon>Spermatophyta</taxon>
        <taxon>Magnoliopsida</taxon>
        <taxon>eudicotyledons</taxon>
        <taxon>Gunneridae</taxon>
        <taxon>Pentapetalae</taxon>
        <taxon>rosids</taxon>
        <taxon>fabids</taxon>
        <taxon>Fagales</taxon>
        <taxon>Betulaceae</taxon>
        <taxon>Carpinus</taxon>
    </lineage>
</organism>
<dbReference type="SUPFAM" id="SSF50978">
    <property type="entry name" value="WD40 repeat-like"/>
    <property type="match status" value="1"/>
</dbReference>
<sequence length="1553" mass="169566">MTEPLDADEHNGQELDTDEDKSEDNAGVTDLQDEIRRSGSRAGRGGSLGPQDFDKDGHSIPPTPAEGEVVDSFVAAGVLAEELTLPAEADAHNADFPDMSPSPAQSSSARDDQASVTGSIRSNLSPGPRNPFERRFVARSPSGRPQSLRNVSGVGFLNAHSRQPSSSSQATLDSEDLEDEAKEKPWELIKWTKLKKITSQAYSESAKRAFGQPTALVVSASIVLGTSKGLILVFDYQQVLKQVIGQGTSAIECGSITALAMSADHTTIAGGHANGSINTWDLSQPSRQFLTIPPQPSVNRSGDGHLADRAVLHLGFLGTRRTALISADDCGMAFSHLATRGLGAVGRTVKTTRVLGRYPDPKIASRKPSSVLACSSLPLGNVEHPTDDFGLTAILTPYLLVVVSTTPIAQTQFKSPRSKDVAAHSAMTGCLSWFPSVRMKATASNAKRTVTPTKLVFCWGNVVSVLEIHPIEADEPSKRATLEFKVRTRWSCEEPILAVQWLSRSVLALLTITQRLLIIEDQTMHVAGASDLNPRHIYHRDLFSRQLLPLVDKAEQEDSTLHGVVPDAYHMSVKAYKGRMFVLGMNDASMGIMSNWADRLAALMEAGRHIDAVELATAYYAGGAEKQTVGLPEDDASRQAIVKGRLLDILTASLRYILKAVDDDELDMDVRTAFQDFVAPAFAACLTMGEVDFLLHDLYEWYSDQSCQDIFLYALEPCILDQRITSIPPEVLKDLMTWFASFGLNDRLEELIIELDTSTMDIDQITSICKAYRLYDAMIHVWNTALEDYLTPLIELLSLAMQPQSKKDAQEYILDQESAAKIFPYMAYVLTGRSYPDGTYLSSQDANRARSWVYGFLFSTKLVRWPLQHGRAVDFDSQAASDKLYPYIRCLISFDCSSLMSMLNEAFEDPFLNGDEEQYANGAASLDLRDFTSGAKFNRQRIVNILIEVFNEANFSEEDKTFFNMFLARNVSKYRQGFLLLPESVLRKVIRELCSYPLDELANECQLSVEYLLSVYHPPDIQQLVPIFQKAGFYRILKSTFRSERQYAKCLEAYFADKDDQDGVFDCIHDLLRPGRLNARQRRDVVVVIQEHAQQMIDIDTYKAAKTLLSSAPDLLGDVAGTLSSESYGKFQFLGSLLEPKDGQDSLARVPGDFVVAYTEQYVQLMCRHRPQHVADYIGSLKSGDLRLDAVLPTMEESGVIDAAVVLLARDGLAERAIDRLIVHLNTLKTAITSLVSSTSPDTISSEEALTDLIDAVHKREAGRGGVVCMRASVSQDVPGEEHWRPGRQRQRRRIYLSNEEAGGGDGGAEGGFDDAPEQVAHGRGAVEGAVEVPAAEVELRGDGVELGGGERFGGGFGGVSGAGAVDGGVEQDVADGGHVLEDHLHAQGADDLNGGVQVGVFGERDHVGLVAAGVGHQPEAHLGDDAQVGVRLDGWVRQRTHSCADEFAGGQDDLHAAVHHEVVAVRCVANASLNSVADHAPATEVRGVDPDMLAQVIILESGGPAELECTAHTSARLPVRRVQVELLCMPQRLAGTPHVPMQHPARCGAFHP</sequence>
<feature type="region of interest" description="Disordered" evidence="2">
    <location>
        <begin position="1"/>
        <end position="69"/>
    </location>
</feature>
<feature type="region of interest" description="Disordered" evidence="2">
    <location>
        <begin position="86"/>
        <end position="179"/>
    </location>
</feature>
<proteinExistence type="inferred from homology"/>
<dbReference type="InterPro" id="IPR025941">
    <property type="entry name" value="Vps8_central_dom"/>
</dbReference>
<feature type="compositionally biased region" description="Low complexity" evidence="2">
    <location>
        <begin position="97"/>
        <end position="108"/>
    </location>
</feature>
<comment type="caution">
    <text evidence="4">The sequence shown here is derived from an EMBL/GenBank/DDBJ whole genome shotgun (WGS) entry which is preliminary data.</text>
</comment>
<dbReference type="PANTHER" id="PTHR12616">
    <property type="entry name" value="VACUOLAR PROTEIN SORTING VPS41"/>
    <property type="match status" value="1"/>
</dbReference>
<dbReference type="Gene3D" id="2.130.10.10">
    <property type="entry name" value="YVTN repeat-like/Quinoprotein amine dehydrogenase"/>
    <property type="match status" value="1"/>
</dbReference>
<evidence type="ECO:0000313" key="5">
    <source>
        <dbReference type="Proteomes" id="UP000327013"/>
    </source>
</evidence>
<reference evidence="4 5" key="1">
    <citation type="submission" date="2019-06" db="EMBL/GenBank/DDBJ databases">
        <title>A chromosomal-level reference genome of Carpinus fangiana (Coryloideae, Betulaceae).</title>
        <authorList>
            <person name="Yang X."/>
            <person name="Wang Z."/>
            <person name="Zhang L."/>
            <person name="Hao G."/>
            <person name="Liu J."/>
            <person name="Yang Y."/>
        </authorList>
    </citation>
    <scope>NUCLEOTIDE SEQUENCE [LARGE SCALE GENOMIC DNA]</scope>
    <source>
        <strain evidence="4">Cfa_2016G</strain>
        <tissue evidence="4">Leaf</tissue>
    </source>
</reference>
<gene>
    <name evidence="4" type="ORF">FH972_025813</name>
</gene>
<dbReference type="InterPro" id="IPR045111">
    <property type="entry name" value="Vps41/Vps8"/>
</dbReference>
<dbReference type="PANTHER" id="PTHR12616:SF8">
    <property type="entry name" value="VACUOLAR PROTEIN SORTING-ASSOCIATED PROTEIN 8 HOMOLOG"/>
    <property type="match status" value="1"/>
</dbReference>
<dbReference type="EMBL" id="VIBQ01000070">
    <property type="protein sequence ID" value="KAB8596104.1"/>
    <property type="molecule type" value="Genomic_DNA"/>
</dbReference>
<dbReference type="OrthoDB" id="289913at2759"/>
<dbReference type="GO" id="GO:0005770">
    <property type="term" value="C:late endosome"/>
    <property type="evidence" value="ECO:0007669"/>
    <property type="project" value="TreeGrafter"/>
</dbReference>
<feature type="compositionally biased region" description="Polar residues" evidence="2">
    <location>
        <begin position="116"/>
        <end position="125"/>
    </location>
</feature>
<evidence type="ECO:0000313" key="4">
    <source>
        <dbReference type="EMBL" id="KAB8596104.1"/>
    </source>
</evidence>
<feature type="compositionally biased region" description="Polar residues" evidence="2">
    <location>
        <begin position="160"/>
        <end position="172"/>
    </location>
</feature>
<evidence type="ECO:0000256" key="2">
    <source>
        <dbReference type="SAM" id="MobiDB-lite"/>
    </source>
</evidence>
<dbReference type="Pfam" id="PF23410">
    <property type="entry name" value="Beta-prop_VPS8"/>
    <property type="match status" value="1"/>
</dbReference>
<dbReference type="GO" id="GO:0006623">
    <property type="term" value="P:protein targeting to vacuole"/>
    <property type="evidence" value="ECO:0007669"/>
    <property type="project" value="InterPro"/>
</dbReference>